<feature type="domain" description="Metallo-beta-lactamase" evidence="9">
    <location>
        <begin position="15"/>
        <end position="226"/>
    </location>
</feature>
<gene>
    <name evidence="8" type="primary">rnj</name>
    <name evidence="10" type="ordered locus">mru_0923</name>
</gene>
<evidence type="ECO:0000256" key="4">
    <source>
        <dbReference type="ARBA" id="ARBA00022801"/>
    </source>
</evidence>
<feature type="binding site" evidence="8">
    <location>
        <position position="173"/>
    </location>
    <ligand>
        <name>Zn(2+)</name>
        <dbReference type="ChEBI" id="CHEBI:29105"/>
        <label>1</label>
        <note>catalytic</note>
    </ligand>
</feature>
<dbReference type="PANTHER" id="PTHR43694:SF1">
    <property type="entry name" value="RIBONUCLEASE J"/>
    <property type="match status" value="1"/>
</dbReference>
<protein>
    <recommendedName>
        <fullName evidence="8">Ribonuclease J</fullName>
        <shortName evidence="8">RNase J</shortName>
        <ecNumber evidence="8">3.1.-.-</ecNumber>
    </recommendedName>
</protein>
<comment type="similarity">
    <text evidence="8">Belongs to the metallo-beta-lactamase superfamily. RNA-metabolizing metallo-beta-lactamase-like family. Archaeal RNase J subfamily.</text>
</comment>
<evidence type="ECO:0000256" key="8">
    <source>
        <dbReference type="HAMAP-Rule" id="MF_01492"/>
    </source>
</evidence>
<dbReference type="GO" id="GO:0006401">
    <property type="term" value="P:RNA catabolic process"/>
    <property type="evidence" value="ECO:0007669"/>
    <property type="project" value="UniProtKB-UniRule"/>
</dbReference>
<evidence type="ECO:0000256" key="7">
    <source>
        <dbReference type="ARBA" id="ARBA00022884"/>
    </source>
</evidence>
<sequence length="449" mass="50076">MTVEVIAIGGYEEVGKNMTAVKVGEDVIIFDMGIHLDRISIHEDTDIDRMHSLDLIERGVIPDDTLMKDVDGKVKGIVFSHGHLDHIGAVAKLAHRYDAPIIGTPYTTALIEKQIKGERKFKVNNPIRPLNPGSKIKLSKDITLEFVQSTHSIPQAVFPVLHTSEGIIVYALDFKFDNHQKVSPPPDYNRLRELGRKGVLALIVETTNAINYTETRTYSEKVARIILEDLMKRAFKGQKEGMIVTTFSSHIERIQTIADIAKDSNREILFLGRSMERFCGIAQNLGILKLPQNAYVYGSPKAVNKALMKAEDDRDQYLLVTTGHQGEPDALLPRIASARTPFNVKKGDNVIFSAPIIPNPTNAANRHILESKLKANGARIYANAHVSGHAGREDHRDFLRMLRPKHIIPAHGELEMLVAYGELAEEEGYRIGNNVHILRNAQAQVFNGD</sequence>
<dbReference type="AlphaFoldDB" id="D3E2L3"/>
<keyword evidence="11" id="KW-1185">Reference proteome</keyword>
<dbReference type="Pfam" id="PF00753">
    <property type="entry name" value="Lactamase_B"/>
    <property type="match status" value="1"/>
</dbReference>
<dbReference type="PATRIC" id="fig|634498.28.peg.925"/>
<feature type="binding site" evidence="8">
    <location>
        <position position="173"/>
    </location>
    <ligand>
        <name>Zn(2+)</name>
        <dbReference type="ChEBI" id="CHEBI:29105"/>
        <label>2</label>
        <note>catalytic</note>
    </ligand>
</feature>
<dbReference type="Proteomes" id="UP000008680">
    <property type="component" value="Chromosome"/>
</dbReference>
<accession>D3E2L3</accession>
<keyword evidence="5 8" id="KW-0862">Zinc</keyword>
<comment type="subunit">
    <text evidence="8">Homodimer.</text>
</comment>
<dbReference type="eggNOG" id="arCOG00546">
    <property type="taxonomic scope" value="Archaea"/>
</dbReference>
<evidence type="ECO:0000313" key="11">
    <source>
        <dbReference type="Proteomes" id="UP000008680"/>
    </source>
</evidence>
<dbReference type="GeneID" id="8770575"/>
<dbReference type="EC" id="3.1.-.-" evidence="8"/>
<evidence type="ECO:0000313" key="10">
    <source>
        <dbReference type="EMBL" id="ADC46774.1"/>
    </source>
</evidence>
<organism evidence="10 11">
    <name type="scientific">Methanobrevibacter ruminantium (strain ATCC 35063 / DSM 1093 / JCM 13430 / OCM 146 / M1)</name>
    <name type="common">Methanobacterium ruminantium</name>
    <dbReference type="NCBI Taxonomy" id="634498"/>
    <lineage>
        <taxon>Archaea</taxon>
        <taxon>Methanobacteriati</taxon>
        <taxon>Methanobacteriota</taxon>
        <taxon>Methanomada group</taxon>
        <taxon>Methanobacteria</taxon>
        <taxon>Methanobacteriales</taxon>
        <taxon>Methanobacteriaceae</taxon>
        <taxon>Methanobrevibacter</taxon>
    </lineage>
</organism>
<dbReference type="GO" id="GO:0008270">
    <property type="term" value="F:zinc ion binding"/>
    <property type="evidence" value="ECO:0007669"/>
    <property type="project" value="UniProtKB-UniRule"/>
</dbReference>
<dbReference type="STRING" id="634498.mru_0923"/>
<dbReference type="HOGENOM" id="CLU_008727_4_1_2"/>
<dbReference type="InterPro" id="IPR011108">
    <property type="entry name" value="RMMBL"/>
</dbReference>
<dbReference type="GO" id="GO:0004534">
    <property type="term" value="F:5'-3' RNA exonuclease activity"/>
    <property type="evidence" value="ECO:0007669"/>
    <property type="project" value="UniProtKB-UniRule"/>
</dbReference>
<dbReference type="InterPro" id="IPR030879">
    <property type="entry name" value="RNase_J_arc"/>
</dbReference>
<dbReference type="PANTHER" id="PTHR43694">
    <property type="entry name" value="RIBONUCLEASE J"/>
    <property type="match status" value="1"/>
</dbReference>
<dbReference type="GO" id="GO:0005737">
    <property type="term" value="C:cytoplasm"/>
    <property type="evidence" value="ECO:0007669"/>
    <property type="project" value="UniProtKB-SubCell"/>
</dbReference>
<evidence type="ECO:0000256" key="1">
    <source>
        <dbReference type="ARBA" id="ARBA00022490"/>
    </source>
</evidence>
<dbReference type="Pfam" id="PF22505">
    <property type="entry name" value="RNase_J_b_CASP"/>
    <property type="match status" value="1"/>
</dbReference>
<name>D3E2L3_METRM</name>
<evidence type="ECO:0000256" key="6">
    <source>
        <dbReference type="ARBA" id="ARBA00022839"/>
    </source>
</evidence>
<keyword evidence="6 8" id="KW-0269">Exonuclease</keyword>
<keyword evidence="1 8" id="KW-0963">Cytoplasm</keyword>
<dbReference type="InterPro" id="IPR042173">
    <property type="entry name" value="RNase_J_2"/>
</dbReference>
<evidence type="ECO:0000256" key="3">
    <source>
        <dbReference type="ARBA" id="ARBA00022723"/>
    </source>
</evidence>
<reference evidence="10 11" key="1">
    <citation type="journal article" date="2010" name="PLoS ONE">
        <title>The genome sequence of the rumen methanogen Methanobrevibacter ruminantium reveals new possibilities for controlling ruminant methane emissions.</title>
        <authorList>
            <person name="Leahy S.C."/>
            <person name="Kelly W.J."/>
            <person name="Altermann E."/>
            <person name="Ronimus R.S."/>
            <person name="Yeoman C.J."/>
            <person name="Pacheco D.M."/>
            <person name="Li D."/>
            <person name="Kong Z."/>
            <person name="McTavish S."/>
            <person name="Sang C."/>
            <person name="Lambie S.C."/>
            <person name="Janssen P.H."/>
            <person name="Dey D."/>
            <person name="Attwood G.T."/>
        </authorList>
    </citation>
    <scope>NUCLEOTIDE SEQUENCE [LARGE SCALE GENOMIC DNA]</scope>
    <source>
        <strain evidence="11">ATCC 35063 / DSM 1093 / JCM 13430 / OCM 146 / M1</strain>
    </source>
</reference>
<feature type="binding site" evidence="8">
    <location>
        <position position="86"/>
    </location>
    <ligand>
        <name>Zn(2+)</name>
        <dbReference type="ChEBI" id="CHEBI:29105"/>
        <label>2</label>
        <note>catalytic</note>
    </ligand>
</feature>
<evidence type="ECO:0000259" key="9">
    <source>
        <dbReference type="SMART" id="SM00849"/>
    </source>
</evidence>
<dbReference type="Gene3D" id="3.60.15.10">
    <property type="entry name" value="Ribonuclease Z/Hydroxyacylglutathione hydrolase-like"/>
    <property type="match status" value="1"/>
</dbReference>
<feature type="binding site" evidence="8">
    <location>
        <position position="81"/>
    </location>
    <ligand>
        <name>Zn(2+)</name>
        <dbReference type="ChEBI" id="CHEBI:29105"/>
        <label>1</label>
        <note>catalytic</note>
    </ligand>
</feature>
<dbReference type="SUPFAM" id="SSF56281">
    <property type="entry name" value="Metallo-hydrolase/oxidoreductase"/>
    <property type="match status" value="1"/>
</dbReference>
<keyword evidence="4 8" id="KW-0378">Hydrolase</keyword>
<dbReference type="RefSeq" id="WP_012955725.1">
    <property type="nucleotide sequence ID" value="NC_013790.1"/>
</dbReference>
<feature type="binding site" evidence="8">
    <location>
        <position position="85"/>
    </location>
    <ligand>
        <name>Zn(2+)</name>
        <dbReference type="ChEBI" id="CHEBI:29105"/>
        <label>2</label>
        <note>catalytic</note>
    </ligand>
</feature>
<dbReference type="GO" id="GO:0003723">
    <property type="term" value="F:RNA binding"/>
    <property type="evidence" value="ECO:0007669"/>
    <property type="project" value="UniProtKB-KW"/>
</dbReference>
<dbReference type="Pfam" id="PF07521">
    <property type="entry name" value="RMMBL"/>
    <property type="match status" value="1"/>
</dbReference>
<feature type="binding site" evidence="8">
    <location>
        <begin position="385"/>
        <end position="389"/>
    </location>
    <ligand>
        <name>substrate</name>
    </ligand>
</feature>
<feature type="binding site" evidence="8">
    <location>
        <position position="151"/>
    </location>
    <ligand>
        <name>Zn(2+)</name>
        <dbReference type="ChEBI" id="CHEBI:29105"/>
        <label>1</label>
        <note>catalytic</note>
    </ligand>
</feature>
<keyword evidence="7 8" id="KW-0694">RNA-binding</keyword>
<dbReference type="CDD" id="cd07714">
    <property type="entry name" value="RNaseJ_MBL-fold"/>
    <property type="match status" value="1"/>
</dbReference>
<dbReference type="EMBL" id="CP001719">
    <property type="protein sequence ID" value="ADC46774.1"/>
    <property type="molecule type" value="Genomic_DNA"/>
</dbReference>
<keyword evidence="3 8" id="KW-0479">Metal-binding</keyword>
<evidence type="ECO:0000256" key="5">
    <source>
        <dbReference type="ARBA" id="ARBA00022833"/>
    </source>
</evidence>
<comment type="cofactor">
    <cofactor evidence="8">
        <name>Zn(2+)</name>
        <dbReference type="ChEBI" id="CHEBI:29105"/>
    </cofactor>
    <text evidence="8">Binds 2 Zn(2+) ions per subunit. It is not clear if Zn(2+) or Mg(2+) is physiologically important.</text>
</comment>
<dbReference type="InterPro" id="IPR055132">
    <property type="entry name" value="RNase_J_b_CASP"/>
</dbReference>
<keyword evidence="2 8" id="KW-0540">Nuclease</keyword>
<comment type="function">
    <text evidence="8">An RNase that has 5'-3' exonuclease activity. May be involved in RNA degradation.</text>
</comment>
<feature type="binding site" evidence="8">
    <location>
        <position position="83"/>
    </location>
    <ligand>
        <name>Zn(2+)</name>
        <dbReference type="ChEBI" id="CHEBI:29105"/>
        <label>1</label>
        <note>catalytic</note>
    </ligand>
</feature>
<proteinExistence type="inferred from homology"/>
<evidence type="ECO:0000256" key="2">
    <source>
        <dbReference type="ARBA" id="ARBA00022722"/>
    </source>
</evidence>
<dbReference type="KEGG" id="mru:mru_0923"/>
<dbReference type="Gene3D" id="3.40.50.10710">
    <property type="entry name" value="Metallo-hydrolase/oxidoreductase"/>
    <property type="match status" value="1"/>
</dbReference>
<comment type="subcellular location">
    <subcellularLocation>
        <location evidence="8">Cytoplasm</location>
    </subcellularLocation>
</comment>
<dbReference type="HAMAP" id="MF_01492">
    <property type="entry name" value="RNase_J_arch"/>
    <property type="match status" value="1"/>
</dbReference>
<dbReference type="InterPro" id="IPR036866">
    <property type="entry name" value="RibonucZ/Hydroxyglut_hydro"/>
</dbReference>
<dbReference type="NCBIfam" id="TIGR00649">
    <property type="entry name" value="MG423"/>
    <property type="match status" value="1"/>
</dbReference>
<dbReference type="SMART" id="SM00849">
    <property type="entry name" value="Lactamase_B"/>
    <property type="match status" value="1"/>
</dbReference>
<dbReference type="OrthoDB" id="63419at2157"/>
<feature type="binding site" evidence="8">
    <location>
        <position position="411"/>
    </location>
    <ligand>
        <name>Zn(2+)</name>
        <dbReference type="ChEBI" id="CHEBI:29105"/>
        <label>2</label>
        <note>catalytic</note>
    </ligand>
</feature>
<dbReference type="InterPro" id="IPR004613">
    <property type="entry name" value="RNase_J"/>
</dbReference>
<dbReference type="InterPro" id="IPR001279">
    <property type="entry name" value="Metallo-B-lactamas"/>
</dbReference>